<dbReference type="InterPro" id="IPR035948">
    <property type="entry name" value="YwqG-like_sf"/>
</dbReference>
<dbReference type="RefSeq" id="WP_155357826.1">
    <property type="nucleotide sequence ID" value="NZ_BAAAHL010000021.1"/>
</dbReference>
<gene>
    <name evidence="1" type="ORF">Amac_061180</name>
</gene>
<dbReference type="EMBL" id="BLAE01000036">
    <property type="protein sequence ID" value="GES12521.1"/>
    <property type="molecule type" value="Genomic_DNA"/>
</dbReference>
<reference evidence="1 2" key="1">
    <citation type="submission" date="2019-10" db="EMBL/GenBank/DDBJ databases">
        <title>Whole genome shotgun sequence of Acrocarpospora macrocephala NBRC 16266.</title>
        <authorList>
            <person name="Ichikawa N."/>
            <person name="Kimura A."/>
            <person name="Kitahashi Y."/>
            <person name="Komaki H."/>
            <person name="Oguchi A."/>
        </authorList>
    </citation>
    <scope>NUCLEOTIDE SEQUENCE [LARGE SCALE GENOMIC DNA]</scope>
    <source>
        <strain evidence="1 2">NBRC 16266</strain>
    </source>
</reference>
<name>A0A5M3WYX0_9ACTN</name>
<dbReference type="InterPro" id="IPR015315">
    <property type="entry name" value="DUF1963"/>
</dbReference>
<dbReference type="PANTHER" id="PTHR36436">
    <property type="entry name" value="SLL5081 PROTEIN"/>
    <property type="match status" value="1"/>
</dbReference>
<evidence type="ECO:0000313" key="2">
    <source>
        <dbReference type="Proteomes" id="UP000331127"/>
    </source>
</evidence>
<accession>A0A5M3WYX0</accession>
<proteinExistence type="predicted"/>
<sequence length="290" mass="31614">MTDWRSDFAEFARGNLPVQSAERMIGLLRPAVRLYAAASGEVVVGRLGGAARLPENMAWPLDAGGGPLSLVAEFDCGRLARHPVDIALPRCGTLLFFIAAESGKNQVIYLPPGTAVAERHPPGHDRARVYAEVPLAAVTEPSWPDLGHPAVLDAFGSLDAARELVWDHVADQDPEDAEDEDVGDGETFAWELTLYHERRMRPGPPHQMGGYSDTLQNPVEVAAAHAAGAGWYGDPAFQEEARQWVTLLQVADDSRAQMIWGDGAYLIWGIRKDHLAALDFSKVYLYISGH</sequence>
<protein>
    <recommendedName>
        <fullName evidence="3">DUF1963 domain-containing protein</fullName>
    </recommendedName>
</protein>
<dbReference type="PANTHER" id="PTHR36436:SF6">
    <property type="entry name" value="SLL5081 PROTEIN"/>
    <property type="match status" value="1"/>
</dbReference>
<dbReference type="SUPFAM" id="SSF103032">
    <property type="entry name" value="Hypothetical protein YwqG"/>
    <property type="match status" value="1"/>
</dbReference>
<dbReference type="OrthoDB" id="4775619at2"/>
<dbReference type="AlphaFoldDB" id="A0A5M3WYX0"/>
<keyword evidence="2" id="KW-1185">Reference proteome</keyword>
<dbReference type="Gene3D" id="2.30.320.10">
    <property type="entry name" value="YwqG-like"/>
    <property type="match status" value="1"/>
</dbReference>
<evidence type="ECO:0008006" key="3">
    <source>
        <dbReference type="Google" id="ProtNLM"/>
    </source>
</evidence>
<dbReference type="Pfam" id="PF09234">
    <property type="entry name" value="DUF1963"/>
    <property type="match status" value="1"/>
</dbReference>
<organism evidence="1 2">
    <name type="scientific">Acrocarpospora macrocephala</name>
    <dbReference type="NCBI Taxonomy" id="150177"/>
    <lineage>
        <taxon>Bacteria</taxon>
        <taxon>Bacillati</taxon>
        <taxon>Actinomycetota</taxon>
        <taxon>Actinomycetes</taxon>
        <taxon>Streptosporangiales</taxon>
        <taxon>Streptosporangiaceae</taxon>
        <taxon>Acrocarpospora</taxon>
    </lineage>
</organism>
<comment type="caution">
    <text evidence="1">The sequence shown here is derived from an EMBL/GenBank/DDBJ whole genome shotgun (WGS) entry which is preliminary data.</text>
</comment>
<evidence type="ECO:0000313" key="1">
    <source>
        <dbReference type="EMBL" id="GES12521.1"/>
    </source>
</evidence>
<dbReference type="Proteomes" id="UP000331127">
    <property type="component" value="Unassembled WGS sequence"/>
</dbReference>